<feature type="coiled-coil region" evidence="1">
    <location>
        <begin position="414"/>
        <end position="448"/>
    </location>
</feature>
<dbReference type="AlphaFoldDB" id="A0A0D2LZA9"/>
<protein>
    <recommendedName>
        <fullName evidence="3">DUF7918 domain-containing protein</fullName>
    </recommendedName>
</protein>
<dbReference type="Proteomes" id="UP000054270">
    <property type="component" value="Unassembled WGS sequence"/>
</dbReference>
<feature type="compositionally biased region" description="Acidic residues" evidence="2">
    <location>
        <begin position="152"/>
        <end position="177"/>
    </location>
</feature>
<dbReference type="STRING" id="945553.A0A0D2LZA9"/>
<gene>
    <name evidence="4" type="ORF">HYPSUDRAFT_207264</name>
</gene>
<feature type="compositionally biased region" description="Basic and acidic residues" evidence="2">
    <location>
        <begin position="178"/>
        <end position="189"/>
    </location>
</feature>
<reference evidence="5" key="1">
    <citation type="submission" date="2014-04" db="EMBL/GenBank/DDBJ databases">
        <title>Evolutionary Origins and Diversification of the Mycorrhizal Mutualists.</title>
        <authorList>
            <consortium name="DOE Joint Genome Institute"/>
            <consortium name="Mycorrhizal Genomics Consortium"/>
            <person name="Kohler A."/>
            <person name="Kuo A."/>
            <person name="Nagy L.G."/>
            <person name="Floudas D."/>
            <person name="Copeland A."/>
            <person name="Barry K.W."/>
            <person name="Cichocki N."/>
            <person name="Veneault-Fourrey C."/>
            <person name="LaButti K."/>
            <person name="Lindquist E.A."/>
            <person name="Lipzen A."/>
            <person name="Lundell T."/>
            <person name="Morin E."/>
            <person name="Murat C."/>
            <person name="Riley R."/>
            <person name="Ohm R."/>
            <person name="Sun H."/>
            <person name="Tunlid A."/>
            <person name="Henrissat B."/>
            <person name="Grigoriev I.V."/>
            <person name="Hibbett D.S."/>
            <person name="Martin F."/>
        </authorList>
    </citation>
    <scope>NUCLEOTIDE SEQUENCE [LARGE SCALE GENOMIC DNA]</scope>
    <source>
        <strain evidence="5">FD-334 SS-4</strain>
    </source>
</reference>
<dbReference type="EMBL" id="KN817626">
    <property type="protein sequence ID" value="KJA16208.1"/>
    <property type="molecule type" value="Genomic_DNA"/>
</dbReference>
<keyword evidence="5" id="KW-1185">Reference proteome</keyword>
<sequence>MEVVNKLQFGHFKAAVKIGEKLARCYAVSVHKRKKEVTCWIASELGQEFAVCLEKEETPYHCCPHLFLDGKKLTFKPLEKSHVGDITLQFVTTSKTTMRPFVFGDLSVTDNEALVDALLLKNSTAGNLGEIRISIHRAVHLVREKVRKESWDSEESDSESSDYSEDHDESDIDSADDQENKTDSGKKPPENQAESVPEIRMVHESSTKVTSIPHQIKFGEKIIVESHVPKEAPLRAPGRPNVLERVRAEASKPSVVTKPTKPKVVSCREVKERLVTFVFNYRPIETLRENGVVLVVPPLSVSQSPADLVAAAAPDSAALPEVHSGLISLLQGDVINEERDSLQLPSHADDTPTSGAPHVVEECETPSAPEPAANDSNPALATPTESAPYPPMRLPTPEEEKPKITPMISITAEEEDINSQIKQLQLQLDEIKNKKRQIEEASNTTSKRVKIENVQHFLPGETIDLLLDA</sequence>
<evidence type="ECO:0000256" key="2">
    <source>
        <dbReference type="SAM" id="MobiDB-lite"/>
    </source>
</evidence>
<feature type="domain" description="DUF7918" evidence="3">
    <location>
        <begin position="16"/>
        <end position="157"/>
    </location>
</feature>
<evidence type="ECO:0000259" key="3">
    <source>
        <dbReference type="Pfam" id="PF25534"/>
    </source>
</evidence>
<feature type="compositionally biased region" description="Polar residues" evidence="2">
    <location>
        <begin position="374"/>
        <end position="385"/>
    </location>
</feature>
<feature type="region of interest" description="Disordered" evidence="2">
    <location>
        <begin position="146"/>
        <end position="210"/>
    </location>
</feature>
<feature type="region of interest" description="Disordered" evidence="2">
    <location>
        <begin position="344"/>
        <end position="403"/>
    </location>
</feature>
<name>A0A0D2LZA9_HYPSF</name>
<proteinExistence type="predicted"/>
<accession>A0A0D2LZA9</accession>
<evidence type="ECO:0000313" key="5">
    <source>
        <dbReference type="Proteomes" id="UP000054270"/>
    </source>
</evidence>
<dbReference type="OrthoDB" id="3364132at2759"/>
<organism evidence="4 5">
    <name type="scientific">Hypholoma sublateritium (strain FD-334 SS-4)</name>
    <dbReference type="NCBI Taxonomy" id="945553"/>
    <lineage>
        <taxon>Eukaryota</taxon>
        <taxon>Fungi</taxon>
        <taxon>Dikarya</taxon>
        <taxon>Basidiomycota</taxon>
        <taxon>Agaricomycotina</taxon>
        <taxon>Agaricomycetes</taxon>
        <taxon>Agaricomycetidae</taxon>
        <taxon>Agaricales</taxon>
        <taxon>Agaricineae</taxon>
        <taxon>Strophariaceae</taxon>
        <taxon>Hypholoma</taxon>
    </lineage>
</organism>
<evidence type="ECO:0000313" key="4">
    <source>
        <dbReference type="EMBL" id="KJA16208.1"/>
    </source>
</evidence>
<keyword evidence="1" id="KW-0175">Coiled coil</keyword>
<dbReference type="Pfam" id="PF25534">
    <property type="entry name" value="DUF7918"/>
    <property type="match status" value="1"/>
</dbReference>
<evidence type="ECO:0000256" key="1">
    <source>
        <dbReference type="SAM" id="Coils"/>
    </source>
</evidence>
<dbReference type="InterPro" id="IPR057678">
    <property type="entry name" value="DUF7918"/>
</dbReference>